<evidence type="ECO:0000313" key="4">
    <source>
        <dbReference type="Proteomes" id="UP000319976"/>
    </source>
</evidence>
<evidence type="ECO:0000259" key="2">
    <source>
        <dbReference type="Pfam" id="PF04773"/>
    </source>
</evidence>
<dbReference type="Gene3D" id="2.60.120.1440">
    <property type="match status" value="1"/>
</dbReference>
<dbReference type="OrthoDB" id="256916at2"/>
<dbReference type="EMBL" id="CP036316">
    <property type="protein sequence ID" value="QDT65226.1"/>
    <property type="molecule type" value="Genomic_DNA"/>
</dbReference>
<dbReference type="PANTHER" id="PTHR30273">
    <property type="entry name" value="PERIPLASMIC SIGNAL SENSOR AND SIGMA FACTOR ACTIVATOR FECR-RELATED"/>
    <property type="match status" value="1"/>
</dbReference>
<dbReference type="InterPro" id="IPR006860">
    <property type="entry name" value="FecR"/>
</dbReference>
<keyword evidence="1" id="KW-0812">Transmembrane</keyword>
<dbReference type="Proteomes" id="UP000319976">
    <property type="component" value="Chromosome"/>
</dbReference>
<dbReference type="InterPro" id="IPR012373">
    <property type="entry name" value="Ferrdict_sens_TM"/>
</dbReference>
<keyword evidence="1" id="KW-0472">Membrane</keyword>
<dbReference type="GO" id="GO:0016989">
    <property type="term" value="F:sigma factor antagonist activity"/>
    <property type="evidence" value="ECO:0007669"/>
    <property type="project" value="TreeGrafter"/>
</dbReference>
<feature type="domain" description="FecR protein" evidence="2">
    <location>
        <begin position="201"/>
        <end position="257"/>
    </location>
</feature>
<dbReference type="PANTHER" id="PTHR30273:SF2">
    <property type="entry name" value="PROTEIN FECR"/>
    <property type="match status" value="1"/>
</dbReference>
<dbReference type="Pfam" id="PF04773">
    <property type="entry name" value="FecR"/>
    <property type="match status" value="1"/>
</dbReference>
<proteinExistence type="predicted"/>
<protein>
    <submittedName>
        <fullName evidence="3">FecR protein</fullName>
    </submittedName>
</protein>
<sequence length="475" mass="52619">MAINSPDQKNDIEELVNDYLNGTISDDDWQRLGHLIASSQQACEYYFTSVDIHAKLSRIYTSHAVDDLEISDFCMPAVEKVPAAPVRKLIASRLRAPILLTISAAAILFVVFAGGVYLLKGGNGDVNEFVVSNDKGTGQRAGWFKIVGQHCEGKLVYTGSDDRIVFYEGQTLSFPCHTAQVYFDTGVEMLMTGPGTLDVNRSSCFLHQGKLVATVFPGAEGFQVLTPKSRVTDYGTEFGVAVGQKGDSKIAVFEGEVGVDTGTGNGERMIRTGQGVSVDTQGKLERLVVIDEHTFEYQAQSVDSYAPIVTNVQDNVRSDELLDFYRVTCFGFSEDARIYVDRVHEFNSLPNSKLPAYLDDSELIMTYNDDKIDESFEMEISLSRPADVYVLFDSRIIAPRWLTDNFTQMEEMVGIDEETINDGPERIGKGPGNSIDNYFTIWKQHVDTETVKLGSNSASDSIFQLMYSVIVKDAE</sequence>
<dbReference type="RefSeq" id="WP_145263052.1">
    <property type="nucleotide sequence ID" value="NZ_CP036316.1"/>
</dbReference>
<evidence type="ECO:0000256" key="1">
    <source>
        <dbReference type="SAM" id="Phobius"/>
    </source>
</evidence>
<evidence type="ECO:0000313" key="3">
    <source>
        <dbReference type="EMBL" id="QDT65226.1"/>
    </source>
</evidence>
<dbReference type="KEGG" id="chya:V22_24730"/>
<keyword evidence="4" id="KW-1185">Reference proteome</keyword>
<feature type="transmembrane region" description="Helical" evidence="1">
    <location>
        <begin position="97"/>
        <end position="119"/>
    </location>
</feature>
<keyword evidence="1" id="KW-1133">Transmembrane helix</keyword>
<accession>A0A517TA28</accession>
<gene>
    <name evidence="3" type="ORF">V22_24730</name>
</gene>
<organism evidence="3 4">
    <name type="scientific">Calycomorphotria hydatis</name>
    <dbReference type="NCBI Taxonomy" id="2528027"/>
    <lineage>
        <taxon>Bacteria</taxon>
        <taxon>Pseudomonadati</taxon>
        <taxon>Planctomycetota</taxon>
        <taxon>Planctomycetia</taxon>
        <taxon>Planctomycetales</taxon>
        <taxon>Planctomycetaceae</taxon>
        <taxon>Calycomorphotria</taxon>
    </lineage>
</organism>
<dbReference type="AlphaFoldDB" id="A0A517TA28"/>
<reference evidence="3 4" key="1">
    <citation type="submission" date="2019-02" db="EMBL/GenBank/DDBJ databases">
        <title>Deep-cultivation of Planctomycetes and their phenomic and genomic characterization uncovers novel biology.</title>
        <authorList>
            <person name="Wiegand S."/>
            <person name="Jogler M."/>
            <person name="Boedeker C."/>
            <person name="Pinto D."/>
            <person name="Vollmers J."/>
            <person name="Rivas-Marin E."/>
            <person name="Kohn T."/>
            <person name="Peeters S.H."/>
            <person name="Heuer A."/>
            <person name="Rast P."/>
            <person name="Oberbeckmann S."/>
            <person name="Bunk B."/>
            <person name="Jeske O."/>
            <person name="Meyerdierks A."/>
            <person name="Storesund J.E."/>
            <person name="Kallscheuer N."/>
            <person name="Luecker S."/>
            <person name="Lage O.M."/>
            <person name="Pohl T."/>
            <person name="Merkel B.J."/>
            <person name="Hornburger P."/>
            <person name="Mueller R.-W."/>
            <person name="Bruemmer F."/>
            <person name="Labrenz M."/>
            <person name="Spormann A.M."/>
            <person name="Op den Camp H."/>
            <person name="Overmann J."/>
            <person name="Amann R."/>
            <person name="Jetten M.S.M."/>
            <person name="Mascher T."/>
            <person name="Medema M.H."/>
            <person name="Devos D.P."/>
            <person name="Kaster A.-K."/>
            <person name="Ovreas L."/>
            <person name="Rohde M."/>
            <person name="Galperin M.Y."/>
            <person name="Jogler C."/>
        </authorList>
    </citation>
    <scope>NUCLEOTIDE SEQUENCE [LARGE SCALE GENOMIC DNA]</scope>
    <source>
        <strain evidence="3 4">V22</strain>
    </source>
</reference>
<name>A0A517TA28_9PLAN</name>